<reference evidence="2" key="1">
    <citation type="journal article" date="2020" name="Nat. Commun.">
        <title>Large-scale genome sequencing of mycorrhizal fungi provides insights into the early evolution of symbiotic traits.</title>
        <authorList>
            <person name="Miyauchi S."/>
            <person name="Kiss E."/>
            <person name="Kuo A."/>
            <person name="Drula E."/>
            <person name="Kohler A."/>
            <person name="Sanchez-Garcia M."/>
            <person name="Morin E."/>
            <person name="Andreopoulos B."/>
            <person name="Barry K.W."/>
            <person name="Bonito G."/>
            <person name="Buee M."/>
            <person name="Carver A."/>
            <person name="Chen C."/>
            <person name="Cichocki N."/>
            <person name="Clum A."/>
            <person name="Culley D."/>
            <person name="Crous P.W."/>
            <person name="Fauchery L."/>
            <person name="Girlanda M."/>
            <person name="Hayes R.D."/>
            <person name="Keri Z."/>
            <person name="LaButti K."/>
            <person name="Lipzen A."/>
            <person name="Lombard V."/>
            <person name="Magnuson J."/>
            <person name="Maillard F."/>
            <person name="Murat C."/>
            <person name="Nolan M."/>
            <person name="Ohm R.A."/>
            <person name="Pangilinan J."/>
            <person name="Pereira M.F."/>
            <person name="Perotto S."/>
            <person name="Peter M."/>
            <person name="Pfister S."/>
            <person name="Riley R."/>
            <person name="Sitrit Y."/>
            <person name="Stielow J.B."/>
            <person name="Szollosi G."/>
            <person name="Zifcakova L."/>
            <person name="Stursova M."/>
            <person name="Spatafora J.W."/>
            <person name="Tedersoo L."/>
            <person name="Vaario L.M."/>
            <person name="Yamada A."/>
            <person name="Yan M."/>
            <person name="Wang P."/>
            <person name="Xu J."/>
            <person name="Bruns T."/>
            <person name="Baldrian P."/>
            <person name="Vilgalys R."/>
            <person name="Dunand C."/>
            <person name="Henrissat B."/>
            <person name="Grigoriev I.V."/>
            <person name="Hibbett D."/>
            <person name="Nagy L.G."/>
            <person name="Martin F.M."/>
        </authorList>
    </citation>
    <scope>NUCLEOTIDE SEQUENCE</scope>
    <source>
        <strain evidence="2">UP504</strain>
    </source>
</reference>
<dbReference type="EMBL" id="MU128952">
    <property type="protein sequence ID" value="KAF9515279.1"/>
    <property type="molecule type" value="Genomic_DNA"/>
</dbReference>
<proteinExistence type="predicted"/>
<evidence type="ECO:0000256" key="1">
    <source>
        <dbReference type="SAM" id="SignalP"/>
    </source>
</evidence>
<feature type="signal peptide" evidence="1">
    <location>
        <begin position="1"/>
        <end position="24"/>
    </location>
</feature>
<feature type="chain" id="PRO_5040465145" evidence="1">
    <location>
        <begin position="25"/>
        <end position="184"/>
    </location>
</feature>
<organism evidence="2 3">
    <name type="scientific">Hydnum rufescens UP504</name>
    <dbReference type="NCBI Taxonomy" id="1448309"/>
    <lineage>
        <taxon>Eukaryota</taxon>
        <taxon>Fungi</taxon>
        <taxon>Dikarya</taxon>
        <taxon>Basidiomycota</taxon>
        <taxon>Agaricomycotina</taxon>
        <taxon>Agaricomycetes</taxon>
        <taxon>Cantharellales</taxon>
        <taxon>Hydnaceae</taxon>
        <taxon>Hydnum</taxon>
    </lineage>
</organism>
<evidence type="ECO:0000313" key="2">
    <source>
        <dbReference type="EMBL" id="KAF9515279.1"/>
    </source>
</evidence>
<dbReference type="Proteomes" id="UP000886523">
    <property type="component" value="Unassembled WGS sequence"/>
</dbReference>
<dbReference type="AlphaFoldDB" id="A0A9P6B0L6"/>
<name>A0A9P6B0L6_9AGAM</name>
<comment type="caution">
    <text evidence="2">The sequence shown here is derived from an EMBL/GenBank/DDBJ whole genome shotgun (WGS) entry which is preliminary data.</text>
</comment>
<accession>A0A9P6B0L6</accession>
<sequence length="184" mass="20184">MVSRSVSRLIFLLPYLGGLPLLDGRPGPASDYLLKHPMDNLLGLVHVEEAECQSRIQLLALSEMGENLESSSILEAGIPSYRPAEAGHALPSIAFFSGKNAESIMTELEMFLPPPRVCTGPPVEDENGRAKVGNEHSGYPWPMGLKVTPHARSYNLRRMNTVPCWRLSPLSIRDDTAMYASALL</sequence>
<keyword evidence="1" id="KW-0732">Signal</keyword>
<gene>
    <name evidence="2" type="ORF">BS47DRAFT_1361170</name>
</gene>
<keyword evidence="3" id="KW-1185">Reference proteome</keyword>
<protein>
    <submittedName>
        <fullName evidence="2">Uncharacterized protein</fullName>
    </submittedName>
</protein>
<evidence type="ECO:0000313" key="3">
    <source>
        <dbReference type="Proteomes" id="UP000886523"/>
    </source>
</evidence>